<dbReference type="Proteomes" id="UP001229955">
    <property type="component" value="Chromosome"/>
</dbReference>
<evidence type="ECO:0000313" key="5">
    <source>
        <dbReference type="Proteomes" id="UP001229955"/>
    </source>
</evidence>
<keyword evidence="5" id="KW-1185">Reference proteome</keyword>
<dbReference type="EMBL" id="CP130613">
    <property type="protein sequence ID" value="WKW14560.1"/>
    <property type="molecule type" value="Genomic_DNA"/>
</dbReference>
<comment type="similarity">
    <text evidence="1">Belongs to the GSP E family.</text>
</comment>
<dbReference type="PANTHER" id="PTHR30486:SF16">
    <property type="entry name" value="TWITCHING MOTILITY PROTEIN PILT"/>
    <property type="match status" value="1"/>
</dbReference>
<dbReference type="AlphaFoldDB" id="A0AA49JTA2"/>
<dbReference type="InterPro" id="IPR006321">
    <property type="entry name" value="PilT/PilU"/>
</dbReference>
<dbReference type="NCBIfam" id="TIGR01420">
    <property type="entry name" value="pilT_fam"/>
    <property type="match status" value="1"/>
</dbReference>
<protein>
    <submittedName>
        <fullName evidence="3">PilT/PilU family type 4a pilus ATPase</fullName>
    </submittedName>
</protein>
<proteinExistence type="inferred from homology"/>
<dbReference type="Gene3D" id="3.30.450.90">
    <property type="match status" value="1"/>
</dbReference>
<dbReference type="CDD" id="cd01131">
    <property type="entry name" value="PilT"/>
    <property type="match status" value="1"/>
</dbReference>
<dbReference type="RefSeq" id="WP_367887348.1">
    <property type="nucleotide sequence ID" value="NZ_CP130612.1"/>
</dbReference>
<reference evidence="3" key="1">
    <citation type="submission" date="2023-07" db="EMBL/GenBank/DDBJ databases">
        <authorList>
            <person name="Haufschild T."/>
            <person name="Kallscheuer N."/>
            <person name="Hammer J."/>
            <person name="Kohn T."/>
            <person name="Kabuu M."/>
            <person name="Jogler M."/>
            <person name="Wohfarth N."/>
            <person name="Heuer A."/>
            <person name="Rohde M."/>
            <person name="van Teeseling M.C.F."/>
            <person name="Jogler C."/>
        </authorList>
    </citation>
    <scope>NUCLEOTIDE SEQUENCE</scope>
    <source>
        <strain evidence="3">Strain 138</strain>
        <strain evidence="4">Strain 318</strain>
    </source>
</reference>
<dbReference type="EMBL" id="CP130612">
    <property type="protein sequence ID" value="WKW11650.1"/>
    <property type="molecule type" value="Genomic_DNA"/>
</dbReference>
<gene>
    <name evidence="3" type="ORF">Strain138_000907</name>
    <name evidence="4" type="ORF">Strain318_000907</name>
</gene>
<evidence type="ECO:0000313" key="4">
    <source>
        <dbReference type="EMBL" id="WKW14560.1"/>
    </source>
</evidence>
<dbReference type="InterPro" id="IPR001482">
    <property type="entry name" value="T2SS/T4SS_dom"/>
</dbReference>
<accession>A0AA49JTA2</accession>
<feature type="domain" description="Bacterial type II secretion system protein E" evidence="2">
    <location>
        <begin position="213"/>
        <end position="227"/>
    </location>
</feature>
<organism evidence="3">
    <name type="scientific">Pseudogemmatithrix spongiicola</name>
    <dbReference type="NCBI Taxonomy" id="3062599"/>
    <lineage>
        <taxon>Bacteria</taxon>
        <taxon>Pseudomonadati</taxon>
        <taxon>Gemmatimonadota</taxon>
        <taxon>Gemmatimonadia</taxon>
        <taxon>Gemmatimonadales</taxon>
        <taxon>Gemmatimonadaceae</taxon>
        <taxon>Pseudogemmatithrix</taxon>
    </lineage>
</organism>
<dbReference type="GO" id="GO:0016887">
    <property type="term" value="F:ATP hydrolysis activity"/>
    <property type="evidence" value="ECO:0007669"/>
    <property type="project" value="InterPro"/>
</dbReference>
<evidence type="ECO:0000313" key="3">
    <source>
        <dbReference type="EMBL" id="WKW11650.1"/>
    </source>
</evidence>
<dbReference type="InterPro" id="IPR050921">
    <property type="entry name" value="T4SS_GSP_E_ATPase"/>
</dbReference>
<evidence type="ECO:0000259" key="2">
    <source>
        <dbReference type="PROSITE" id="PS00662"/>
    </source>
</evidence>
<dbReference type="PROSITE" id="PS00662">
    <property type="entry name" value="T2SP_E"/>
    <property type="match status" value="1"/>
</dbReference>
<evidence type="ECO:0000256" key="1">
    <source>
        <dbReference type="ARBA" id="ARBA00006611"/>
    </source>
</evidence>
<accession>A0AA49JYG9</accession>
<dbReference type="SUPFAM" id="SSF52540">
    <property type="entry name" value="P-loop containing nucleoside triphosphate hydrolases"/>
    <property type="match status" value="1"/>
</dbReference>
<dbReference type="Pfam" id="PF00437">
    <property type="entry name" value="T2SSE"/>
    <property type="match status" value="1"/>
</dbReference>
<dbReference type="Gene3D" id="3.40.50.300">
    <property type="entry name" value="P-loop containing nucleotide triphosphate hydrolases"/>
    <property type="match status" value="1"/>
</dbReference>
<dbReference type="KEGG" id="pspc:Strain318_000907"/>
<dbReference type="GO" id="GO:0005524">
    <property type="term" value="F:ATP binding"/>
    <property type="evidence" value="ECO:0007669"/>
    <property type="project" value="InterPro"/>
</dbReference>
<dbReference type="InterPro" id="IPR027417">
    <property type="entry name" value="P-loop_NTPase"/>
</dbReference>
<sequence>MRRASSSRHAGDIWLGSGADASLTELLDRARALRASDVHIAPGFPVFARIDGKLQAITDQPLTLSTARHLATAPLSERQRASLQDDLDVDLMCIDDQQQRYRVNIAHANGAVGAVIRLLPLAPMPLADLKLPLAVEIATQRGKGLVLITGSTSQGKTTTMASMIDAINRRDRRHIVTIEDPVEYVHPPGQSLVRQREVGRDTQSFATGLRAALRQDPDVLLIGELRDFETIEIALRAAASGMLVISTLHIVSIERMMDRLVAYAPPGRENLVRSMTSEVLHLVVHQELLPTLDGGKRVAAEVMVGTRAIRNLLRGGSETQLRSALMSGSAAGMVTMQASLDALVNEGAIAESIRDDVLKNYAAIN</sequence>
<dbReference type="PANTHER" id="PTHR30486">
    <property type="entry name" value="TWITCHING MOTILITY PROTEIN PILT"/>
    <property type="match status" value="1"/>
</dbReference>
<name>A0AA49JTA2_9BACT</name>